<dbReference type="EMBL" id="JAEAOA010000595">
    <property type="protein sequence ID" value="KAK3582115.1"/>
    <property type="molecule type" value="Genomic_DNA"/>
</dbReference>
<accession>A0AAE0RZC7</accession>
<dbReference type="Proteomes" id="UP001195483">
    <property type="component" value="Unassembled WGS sequence"/>
</dbReference>
<feature type="compositionally biased region" description="Polar residues" evidence="1">
    <location>
        <begin position="65"/>
        <end position="87"/>
    </location>
</feature>
<feature type="region of interest" description="Disordered" evidence="1">
    <location>
        <begin position="62"/>
        <end position="130"/>
    </location>
</feature>
<evidence type="ECO:0000256" key="1">
    <source>
        <dbReference type="SAM" id="MobiDB-lite"/>
    </source>
</evidence>
<gene>
    <name evidence="2" type="ORF">CHS0354_009174</name>
</gene>
<evidence type="ECO:0000313" key="3">
    <source>
        <dbReference type="Proteomes" id="UP001195483"/>
    </source>
</evidence>
<comment type="caution">
    <text evidence="2">The sequence shown here is derived from an EMBL/GenBank/DDBJ whole genome shotgun (WGS) entry which is preliminary data.</text>
</comment>
<proteinExistence type="predicted"/>
<reference evidence="2" key="2">
    <citation type="journal article" date="2021" name="Genome Biol. Evol.">
        <title>Developing a high-quality reference genome for a parasitic bivalve with doubly uniparental inheritance (Bivalvia: Unionida).</title>
        <authorList>
            <person name="Smith C.H."/>
        </authorList>
    </citation>
    <scope>NUCLEOTIDE SEQUENCE</scope>
    <source>
        <strain evidence="2">CHS0354</strain>
        <tissue evidence="2">Mantle</tissue>
    </source>
</reference>
<evidence type="ECO:0000313" key="2">
    <source>
        <dbReference type="EMBL" id="KAK3582115.1"/>
    </source>
</evidence>
<protein>
    <submittedName>
        <fullName evidence="2">Uncharacterized protein</fullName>
    </submittedName>
</protein>
<name>A0AAE0RZC7_9BIVA</name>
<organism evidence="2 3">
    <name type="scientific">Potamilus streckersoni</name>
    <dbReference type="NCBI Taxonomy" id="2493646"/>
    <lineage>
        <taxon>Eukaryota</taxon>
        <taxon>Metazoa</taxon>
        <taxon>Spiralia</taxon>
        <taxon>Lophotrochozoa</taxon>
        <taxon>Mollusca</taxon>
        <taxon>Bivalvia</taxon>
        <taxon>Autobranchia</taxon>
        <taxon>Heteroconchia</taxon>
        <taxon>Palaeoheterodonta</taxon>
        <taxon>Unionida</taxon>
        <taxon>Unionoidea</taxon>
        <taxon>Unionidae</taxon>
        <taxon>Ambleminae</taxon>
        <taxon>Lampsilini</taxon>
        <taxon>Potamilus</taxon>
    </lineage>
</organism>
<reference evidence="2" key="3">
    <citation type="submission" date="2023-05" db="EMBL/GenBank/DDBJ databases">
        <authorList>
            <person name="Smith C.H."/>
        </authorList>
    </citation>
    <scope>NUCLEOTIDE SEQUENCE</scope>
    <source>
        <strain evidence="2">CHS0354</strain>
        <tissue evidence="2">Mantle</tissue>
    </source>
</reference>
<sequence>MQQASTNLNAIHIWNHQQYLRLEMRVTWANPMQKAATVSKMLNAWENIADFFEPTLAQLVKPTKKSQQQKQNRNGPQSYLSSCNGNSRCIKFEKSTRDKTCSNSKTQDKNIKYLYPQNPTKLKQTRKRIK</sequence>
<feature type="compositionally biased region" description="Basic and acidic residues" evidence="1">
    <location>
        <begin position="90"/>
        <end position="111"/>
    </location>
</feature>
<keyword evidence="3" id="KW-1185">Reference proteome</keyword>
<reference evidence="2" key="1">
    <citation type="journal article" date="2021" name="Genome Biol. Evol.">
        <title>A High-Quality Reference Genome for a Parasitic Bivalve with Doubly Uniparental Inheritance (Bivalvia: Unionida).</title>
        <authorList>
            <person name="Smith C.H."/>
        </authorList>
    </citation>
    <scope>NUCLEOTIDE SEQUENCE</scope>
    <source>
        <strain evidence="2">CHS0354</strain>
    </source>
</reference>
<dbReference type="AlphaFoldDB" id="A0AAE0RZC7"/>